<evidence type="ECO:0000259" key="2">
    <source>
        <dbReference type="Pfam" id="PF13229"/>
    </source>
</evidence>
<dbReference type="InterPro" id="IPR039448">
    <property type="entry name" value="Beta_helix"/>
</dbReference>
<dbReference type="SMART" id="SM00710">
    <property type="entry name" value="PbH1"/>
    <property type="match status" value="8"/>
</dbReference>
<dbReference type="Pfam" id="PF13229">
    <property type="entry name" value="Beta_helix"/>
    <property type="match status" value="1"/>
</dbReference>
<proteinExistence type="predicted"/>
<organism evidence="3 4">
    <name type="scientific">Ornithinibacillus xuwenensis</name>
    <dbReference type="NCBI Taxonomy" id="3144668"/>
    <lineage>
        <taxon>Bacteria</taxon>
        <taxon>Bacillati</taxon>
        <taxon>Bacillota</taxon>
        <taxon>Bacilli</taxon>
        <taxon>Bacillales</taxon>
        <taxon>Bacillaceae</taxon>
        <taxon>Ornithinibacillus</taxon>
    </lineage>
</organism>
<keyword evidence="4" id="KW-1185">Reference proteome</keyword>
<feature type="domain" description="Rhamnogalacturonase A/B/Epimerase-like pectate lyase" evidence="1">
    <location>
        <begin position="7"/>
        <end position="98"/>
    </location>
</feature>
<name>A0ABU9XFB5_9BACI</name>
<evidence type="ECO:0000313" key="4">
    <source>
        <dbReference type="Proteomes" id="UP001444625"/>
    </source>
</evidence>
<protein>
    <submittedName>
        <fullName evidence="3">Glycosyl hydrolase family 28-related protein</fullName>
    </submittedName>
</protein>
<dbReference type="SUPFAM" id="SSF51126">
    <property type="entry name" value="Pectin lyase-like"/>
    <property type="match status" value="2"/>
</dbReference>
<accession>A0ABU9XFB5</accession>
<dbReference type="Proteomes" id="UP001444625">
    <property type="component" value="Unassembled WGS sequence"/>
</dbReference>
<dbReference type="InterPro" id="IPR006626">
    <property type="entry name" value="PbH1"/>
</dbReference>
<dbReference type="Gene3D" id="2.160.20.10">
    <property type="entry name" value="Single-stranded right-handed beta-helix, Pectin lyase-like"/>
    <property type="match status" value="2"/>
</dbReference>
<dbReference type="RefSeq" id="WP_345823316.1">
    <property type="nucleotide sequence ID" value="NZ_JBDIML010000001.1"/>
</dbReference>
<dbReference type="Pfam" id="PF12708">
    <property type="entry name" value="Pect-lyase_RHGA_epim"/>
    <property type="match status" value="1"/>
</dbReference>
<dbReference type="EMBL" id="JBDIML010000001">
    <property type="protein sequence ID" value="MEN2765844.1"/>
    <property type="molecule type" value="Genomic_DNA"/>
</dbReference>
<gene>
    <name evidence="3" type="ORF">ABC228_01470</name>
</gene>
<sequence length="515" mass="56268">MNLVNRINIKDFGAVGDGVTDDSKAFQYALNLAREEGAVDIYVPSGIYRWGSPIVLYSNSSITSAPQTVFLRGHNASMIQNGTSSDNFTGYNGNGNITINGGIFDCNLEEIDDDCSVFQLSHAENLNFINLTIKDVFGGHAFDLSGVRNVVIDRCSFLGYRDFPDGSRNYSEAIQLDLQTSGGFPLFGEHDNTPTYDVTVSNCYFGQSGTNNTTSWPTCIGHHSSVHNKWVHTVYISNNIFENTVNSAIRLIKNNNVLIENNTFNNCNSFIEMNISNNDVQSANSIAIKNNYFNGIVGENNPITIIGNEFAQYKDIEISSNTFKNILGGSGAIYSNYSNGLKILYNRFFDCARAAWVLNSEDVMIANNSADTCIYEMLYCQNIDNLYITSNIVNSSGRAGINLAGVKKSIVEANIARTTSAETTNLRSGIVLSTNCDDVLIKDNKISLSNNKYGLEVTGSCTNIQSLNNNVQGIEGPISIPVNSGFDGLVINSVNGTKYKMTIDDNGSPEFSQLI</sequence>
<comment type="caution">
    <text evidence="3">The sequence shown here is derived from an EMBL/GenBank/DDBJ whole genome shotgun (WGS) entry which is preliminary data.</text>
</comment>
<evidence type="ECO:0000313" key="3">
    <source>
        <dbReference type="EMBL" id="MEN2765844.1"/>
    </source>
</evidence>
<feature type="domain" description="Right handed beta helix" evidence="2">
    <location>
        <begin position="316"/>
        <end position="471"/>
    </location>
</feature>
<keyword evidence="3" id="KW-0378">Hydrolase</keyword>
<dbReference type="GO" id="GO:0016787">
    <property type="term" value="F:hydrolase activity"/>
    <property type="evidence" value="ECO:0007669"/>
    <property type="project" value="UniProtKB-KW"/>
</dbReference>
<dbReference type="InterPro" id="IPR024535">
    <property type="entry name" value="RHGA/B-epi-like_pectate_lyase"/>
</dbReference>
<dbReference type="InterPro" id="IPR011050">
    <property type="entry name" value="Pectin_lyase_fold/virulence"/>
</dbReference>
<reference evidence="3 4" key="1">
    <citation type="submission" date="2024-05" db="EMBL/GenBank/DDBJ databases">
        <authorList>
            <person name="Haq I."/>
            <person name="Ullah Z."/>
            <person name="Ahmad R."/>
            <person name="Li M."/>
            <person name="Tong Y."/>
        </authorList>
    </citation>
    <scope>NUCLEOTIDE SEQUENCE [LARGE SCALE GENOMIC DNA]</scope>
    <source>
        <strain evidence="3 4">16A2E</strain>
    </source>
</reference>
<evidence type="ECO:0000259" key="1">
    <source>
        <dbReference type="Pfam" id="PF12708"/>
    </source>
</evidence>
<dbReference type="InterPro" id="IPR012334">
    <property type="entry name" value="Pectin_lyas_fold"/>
</dbReference>